<feature type="compositionally biased region" description="Basic and acidic residues" evidence="1">
    <location>
        <begin position="61"/>
        <end position="70"/>
    </location>
</feature>
<reference evidence="3" key="1">
    <citation type="journal article" date="2013" name="Science">
        <title>The Amborella genome and the evolution of flowering plants.</title>
        <authorList>
            <consortium name="Amborella Genome Project"/>
        </authorList>
    </citation>
    <scope>NUCLEOTIDE SEQUENCE [LARGE SCALE GENOMIC DNA]</scope>
</reference>
<accession>W1PL26</accession>
<protein>
    <submittedName>
        <fullName evidence="2">Uncharacterized protein</fullName>
    </submittedName>
</protein>
<evidence type="ECO:0000313" key="3">
    <source>
        <dbReference type="Proteomes" id="UP000017836"/>
    </source>
</evidence>
<dbReference type="Gramene" id="ERN10692">
    <property type="protein sequence ID" value="ERN10692"/>
    <property type="gene ID" value="AMTR_s00028p00246660"/>
</dbReference>
<sequence length="107" mass="12005">MVDMVNERVSETRITCINLIEFPAYGVPNWEESNSKGHGPTWYVWKSLGQSVVHNHSSLEVSREEDKDSTENGQGVTTEIMNGRHSHNRGCCTMGVFDTINNYDEGG</sequence>
<proteinExistence type="predicted"/>
<keyword evidence="3" id="KW-1185">Reference proteome</keyword>
<feature type="region of interest" description="Disordered" evidence="1">
    <location>
        <begin position="56"/>
        <end position="89"/>
    </location>
</feature>
<dbReference type="AlphaFoldDB" id="W1PL26"/>
<gene>
    <name evidence="2" type="ORF">AMTR_s00028p00246660</name>
</gene>
<organism evidence="2 3">
    <name type="scientific">Amborella trichopoda</name>
    <dbReference type="NCBI Taxonomy" id="13333"/>
    <lineage>
        <taxon>Eukaryota</taxon>
        <taxon>Viridiplantae</taxon>
        <taxon>Streptophyta</taxon>
        <taxon>Embryophyta</taxon>
        <taxon>Tracheophyta</taxon>
        <taxon>Spermatophyta</taxon>
        <taxon>Magnoliopsida</taxon>
        <taxon>Amborellales</taxon>
        <taxon>Amborellaceae</taxon>
        <taxon>Amborella</taxon>
    </lineage>
</organism>
<name>W1PL26_AMBTC</name>
<dbReference type="HOGENOM" id="CLU_2213452_0_0_1"/>
<evidence type="ECO:0000256" key="1">
    <source>
        <dbReference type="SAM" id="MobiDB-lite"/>
    </source>
</evidence>
<dbReference type="EMBL" id="KI392812">
    <property type="protein sequence ID" value="ERN10692.1"/>
    <property type="molecule type" value="Genomic_DNA"/>
</dbReference>
<feature type="compositionally biased region" description="Polar residues" evidence="1">
    <location>
        <begin position="71"/>
        <end position="80"/>
    </location>
</feature>
<evidence type="ECO:0000313" key="2">
    <source>
        <dbReference type="EMBL" id="ERN10692.1"/>
    </source>
</evidence>
<dbReference type="Proteomes" id="UP000017836">
    <property type="component" value="Unassembled WGS sequence"/>
</dbReference>